<proteinExistence type="predicted"/>
<keyword evidence="1" id="KW-1133">Transmembrane helix</keyword>
<keyword evidence="1" id="KW-0812">Transmembrane</keyword>
<evidence type="ECO:0000313" key="2">
    <source>
        <dbReference type="EMBL" id="XCC62023.1"/>
    </source>
</evidence>
<feature type="transmembrane region" description="Helical" evidence="1">
    <location>
        <begin position="170"/>
        <end position="188"/>
    </location>
</feature>
<name>A0AAU8A7J9_9FIRM</name>
<accession>A0AAU8A7J9</accession>
<dbReference type="EMBL" id="CP117826">
    <property type="protein sequence ID" value="XCC62023.1"/>
    <property type="molecule type" value="Genomic_DNA"/>
</dbReference>
<dbReference type="InterPro" id="IPR047928">
    <property type="entry name" value="Perm_prefix_1"/>
</dbReference>
<keyword evidence="1" id="KW-0472">Membrane</keyword>
<organism evidence="2">
    <name type="scientific">Christensenella massiliensis</name>
    <dbReference type="NCBI Taxonomy" id="1805714"/>
    <lineage>
        <taxon>Bacteria</taxon>
        <taxon>Bacillati</taxon>
        <taxon>Bacillota</taxon>
        <taxon>Clostridia</taxon>
        <taxon>Christensenellales</taxon>
        <taxon>Christensenellaceae</taxon>
        <taxon>Christensenella</taxon>
    </lineage>
</organism>
<feature type="transmembrane region" description="Helical" evidence="1">
    <location>
        <begin position="88"/>
        <end position="107"/>
    </location>
</feature>
<dbReference type="AlphaFoldDB" id="A0AAU8A7J9"/>
<reference evidence="2" key="1">
    <citation type="submission" date="2023-02" db="EMBL/GenBank/DDBJ databases">
        <title>Gut commensal Christensenella minuta modulates host metabolism via a new class of secondary bile acids.</title>
        <authorList>
            <person name="Liu C."/>
        </authorList>
    </citation>
    <scope>NUCLEOTIDE SEQUENCE</scope>
    <source>
        <strain evidence="2">CA70</strain>
    </source>
</reference>
<sequence>MEEKLRKYVEELFADAPKTSKMVELREEIFMNLKEKYNDLIAAGASEEEAYRIVKGSVGDVNELISSANEAHTARVPSDEERKQRARLTAVAVMLYILSPVFIIALGSIHQEIMGLVFMFVLIAVATGLLVYRSSLQAAPDYEKLDDSMVEEFKEWQAENKRKKEKEKTYAGIVWPVIVALYFVISFTTWAWGITWIIFIIGAAVDQIIKLAIKQE</sequence>
<protein>
    <submittedName>
        <fullName evidence="2">Permease prefix domain 1-containing protein</fullName>
    </submittedName>
</protein>
<feature type="transmembrane region" description="Helical" evidence="1">
    <location>
        <begin position="194"/>
        <end position="213"/>
    </location>
</feature>
<gene>
    <name evidence="2" type="ORF">PUP29_10900</name>
</gene>
<dbReference type="NCBIfam" id="NF038403">
    <property type="entry name" value="perm_prefix_1"/>
    <property type="match status" value="1"/>
</dbReference>
<dbReference type="RefSeq" id="WP_079545821.1">
    <property type="nucleotide sequence ID" value="NZ_CP117826.1"/>
</dbReference>
<evidence type="ECO:0000256" key="1">
    <source>
        <dbReference type="SAM" id="Phobius"/>
    </source>
</evidence>
<feature type="transmembrane region" description="Helical" evidence="1">
    <location>
        <begin position="113"/>
        <end position="132"/>
    </location>
</feature>